<name>A0A8S4SBY9_9NEOP</name>
<dbReference type="AlphaFoldDB" id="A0A8S4SBY9"/>
<dbReference type="OrthoDB" id="7462434at2759"/>
<gene>
    <name evidence="2" type="primary">jg16822</name>
    <name evidence="2" type="ORF">PAEG_LOCUS24822</name>
</gene>
<dbReference type="Proteomes" id="UP000838756">
    <property type="component" value="Unassembled WGS sequence"/>
</dbReference>
<evidence type="ECO:0000313" key="3">
    <source>
        <dbReference type="Proteomes" id="UP000838756"/>
    </source>
</evidence>
<feature type="compositionally biased region" description="Basic and acidic residues" evidence="1">
    <location>
        <begin position="82"/>
        <end position="101"/>
    </location>
</feature>
<organism evidence="2 3">
    <name type="scientific">Pararge aegeria aegeria</name>
    <dbReference type="NCBI Taxonomy" id="348720"/>
    <lineage>
        <taxon>Eukaryota</taxon>
        <taxon>Metazoa</taxon>
        <taxon>Ecdysozoa</taxon>
        <taxon>Arthropoda</taxon>
        <taxon>Hexapoda</taxon>
        <taxon>Insecta</taxon>
        <taxon>Pterygota</taxon>
        <taxon>Neoptera</taxon>
        <taxon>Endopterygota</taxon>
        <taxon>Lepidoptera</taxon>
        <taxon>Glossata</taxon>
        <taxon>Ditrysia</taxon>
        <taxon>Papilionoidea</taxon>
        <taxon>Nymphalidae</taxon>
        <taxon>Satyrinae</taxon>
        <taxon>Satyrini</taxon>
        <taxon>Parargina</taxon>
        <taxon>Pararge</taxon>
    </lineage>
</organism>
<evidence type="ECO:0000313" key="2">
    <source>
        <dbReference type="EMBL" id="CAH2265166.1"/>
    </source>
</evidence>
<comment type="caution">
    <text evidence="2">The sequence shown here is derived from an EMBL/GenBank/DDBJ whole genome shotgun (WGS) entry which is preliminary data.</text>
</comment>
<dbReference type="EMBL" id="CAKXAJ010026274">
    <property type="protein sequence ID" value="CAH2265166.1"/>
    <property type="molecule type" value="Genomic_DNA"/>
</dbReference>
<evidence type="ECO:0000256" key="1">
    <source>
        <dbReference type="SAM" id="MobiDB-lite"/>
    </source>
</evidence>
<accession>A0A8S4SBY9</accession>
<proteinExistence type="predicted"/>
<keyword evidence="3" id="KW-1185">Reference proteome</keyword>
<feature type="region of interest" description="Disordered" evidence="1">
    <location>
        <begin position="61"/>
        <end position="101"/>
    </location>
</feature>
<sequence>MLCSGGVLKGFGCRCNYSQLVNGTAPHSGSWCWVPQQSSLPLSPLSGVGWLAAAPHLLTNLPSGANSPHTPTAPEPAPLSKELADANATEKPKPIEPEPATDGKLEVLLSLSSHLPTFGMVFPFFSYRL</sequence>
<protein>
    <submittedName>
        <fullName evidence="2">Jg16822 protein</fullName>
    </submittedName>
</protein>
<reference evidence="2" key="1">
    <citation type="submission" date="2022-03" db="EMBL/GenBank/DDBJ databases">
        <authorList>
            <person name="Lindestad O."/>
        </authorList>
    </citation>
    <scope>NUCLEOTIDE SEQUENCE</scope>
</reference>
<feature type="compositionally biased region" description="Polar residues" evidence="1">
    <location>
        <begin position="61"/>
        <end position="70"/>
    </location>
</feature>